<name>A0A0A6UMD4_ACTUT</name>
<reference evidence="1 2" key="1">
    <citation type="submission" date="2014-10" db="EMBL/GenBank/DDBJ databases">
        <title>Draft genome sequence of Actinoplanes utahensis NRRL 12052.</title>
        <authorList>
            <person name="Velasco-Bucheli B."/>
            <person name="del Cerro C."/>
            <person name="Hormigo D."/>
            <person name="Garcia J.L."/>
            <person name="Acebal C."/>
            <person name="Arroyo M."/>
            <person name="de la Mata I."/>
        </authorList>
    </citation>
    <scope>NUCLEOTIDE SEQUENCE [LARGE SCALE GENOMIC DNA]</scope>
    <source>
        <strain evidence="1 2">NRRL 12052</strain>
    </source>
</reference>
<organism evidence="1 2">
    <name type="scientific">Actinoplanes utahensis</name>
    <dbReference type="NCBI Taxonomy" id="1869"/>
    <lineage>
        <taxon>Bacteria</taxon>
        <taxon>Bacillati</taxon>
        <taxon>Actinomycetota</taxon>
        <taxon>Actinomycetes</taxon>
        <taxon>Micromonosporales</taxon>
        <taxon>Micromonosporaceae</taxon>
        <taxon>Actinoplanes</taxon>
    </lineage>
</organism>
<comment type="caution">
    <text evidence="1">The sequence shown here is derived from an EMBL/GenBank/DDBJ whole genome shotgun (WGS) entry which is preliminary data.</text>
</comment>
<sequence>MRAVDDPRLTDLLARQSGVVRRSQALRYLTAPMVERRLSSGRWQVAHRGVYVAHSGPVGRQAYRWVAVLSTGAGRIAILGGLSALETLGFRGFRTDRIDVLVPARMTPASLPTGVRVHRTTILPSRDVHWQGRPPGTMPARSLIDAAQWSSSDRQAWAVIAAGFQQRLVCADDIRPVLARLPRARRHALIAEAITWSAGGVHSSAEADFLRLCRRAGLPEPRLQVVRRDSRGRQNYLDAYFEGHGLHIEIDGGQHTDVRQWWADMRRQNELWIPGDRVLRFPAWALRHHPADILTQLRAALAHPQRS</sequence>
<dbReference type="Proteomes" id="UP000054537">
    <property type="component" value="Unassembled WGS sequence"/>
</dbReference>
<protein>
    <recommendedName>
        <fullName evidence="3">DUF559 domain-containing protein</fullName>
    </recommendedName>
</protein>
<dbReference type="STRING" id="1869.MB27_22940"/>
<accession>A0A0A6UMD4</accession>
<gene>
    <name evidence="1" type="ORF">MB27_22940</name>
</gene>
<dbReference type="EMBL" id="JRTT01000027">
    <property type="protein sequence ID" value="KHD75474.1"/>
    <property type="molecule type" value="Genomic_DNA"/>
</dbReference>
<proteinExistence type="predicted"/>
<evidence type="ECO:0000313" key="2">
    <source>
        <dbReference type="Proteomes" id="UP000054537"/>
    </source>
</evidence>
<dbReference type="OrthoDB" id="3209715at2"/>
<keyword evidence="2" id="KW-1185">Reference proteome</keyword>
<evidence type="ECO:0000313" key="1">
    <source>
        <dbReference type="EMBL" id="KHD75474.1"/>
    </source>
</evidence>
<dbReference type="AlphaFoldDB" id="A0A0A6UMD4"/>
<evidence type="ECO:0008006" key="3">
    <source>
        <dbReference type="Google" id="ProtNLM"/>
    </source>
</evidence>
<dbReference type="eggNOG" id="COG5340">
    <property type="taxonomic scope" value="Bacteria"/>
</dbReference>